<reference evidence="3 4" key="1">
    <citation type="submission" date="2018-08" db="EMBL/GenBank/DDBJ databases">
        <title>Chitinophaga sp. K20C18050901, a novel bacterium isolated from forest soil.</title>
        <authorList>
            <person name="Wang C."/>
        </authorList>
    </citation>
    <scope>NUCLEOTIDE SEQUENCE [LARGE SCALE GENOMIC DNA]</scope>
    <source>
        <strain evidence="3 4">K20C18050901</strain>
    </source>
</reference>
<dbReference type="InterPro" id="IPR013320">
    <property type="entry name" value="ConA-like_dom_sf"/>
</dbReference>
<proteinExistence type="inferred from homology"/>
<dbReference type="AlphaFoldDB" id="A0A3E1NWH2"/>
<organism evidence="3 4">
    <name type="scientific">Chitinophaga silvisoli</name>
    <dbReference type="NCBI Taxonomy" id="2291814"/>
    <lineage>
        <taxon>Bacteria</taxon>
        <taxon>Pseudomonadati</taxon>
        <taxon>Bacteroidota</taxon>
        <taxon>Chitinophagia</taxon>
        <taxon>Chitinophagales</taxon>
        <taxon>Chitinophagaceae</taxon>
        <taxon>Chitinophaga</taxon>
    </lineage>
</organism>
<dbReference type="PROSITE" id="PS51762">
    <property type="entry name" value="GH16_2"/>
    <property type="match status" value="1"/>
</dbReference>
<dbReference type="OrthoDB" id="610585at2"/>
<keyword evidence="4" id="KW-1185">Reference proteome</keyword>
<dbReference type="EMBL" id="QTJV01000010">
    <property type="protein sequence ID" value="RFM32271.1"/>
    <property type="molecule type" value="Genomic_DNA"/>
</dbReference>
<evidence type="ECO:0000256" key="1">
    <source>
        <dbReference type="ARBA" id="ARBA00006865"/>
    </source>
</evidence>
<dbReference type="InterPro" id="IPR000757">
    <property type="entry name" value="Beta-glucanase-like"/>
</dbReference>
<gene>
    <name evidence="3" type="ORF">DXN04_26210</name>
</gene>
<dbReference type="GO" id="GO:0005975">
    <property type="term" value="P:carbohydrate metabolic process"/>
    <property type="evidence" value="ECO:0007669"/>
    <property type="project" value="InterPro"/>
</dbReference>
<accession>A0A3E1NWH2</accession>
<comment type="similarity">
    <text evidence="1">Belongs to the glycosyl hydrolase 16 family.</text>
</comment>
<dbReference type="GO" id="GO:0004553">
    <property type="term" value="F:hydrolase activity, hydrolyzing O-glycosyl compounds"/>
    <property type="evidence" value="ECO:0007669"/>
    <property type="project" value="InterPro"/>
</dbReference>
<comment type="caution">
    <text evidence="3">The sequence shown here is derived from an EMBL/GenBank/DDBJ whole genome shotgun (WGS) entry which is preliminary data.</text>
</comment>
<evidence type="ECO:0000313" key="3">
    <source>
        <dbReference type="EMBL" id="RFM32271.1"/>
    </source>
</evidence>
<evidence type="ECO:0000313" key="4">
    <source>
        <dbReference type="Proteomes" id="UP000261174"/>
    </source>
</evidence>
<evidence type="ECO:0000259" key="2">
    <source>
        <dbReference type="PROSITE" id="PS51762"/>
    </source>
</evidence>
<name>A0A3E1NWH2_9BACT</name>
<feature type="domain" description="GH16" evidence="2">
    <location>
        <begin position="422"/>
        <end position="786"/>
    </location>
</feature>
<dbReference type="Proteomes" id="UP000261174">
    <property type="component" value="Unassembled WGS sequence"/>
</dbReference>
<dbReference type="Gene3D" id="2.60.120.200">
    <property type="match status" value="2"/>
</dbReference>
<dbReference type="SUPFAM" id="SSF49899">
    <property type="entry name" value="Concanavalin A-like lectins/glucanases"/>
    <property type="match status" value="1"/>
</dbReference>
<protein>
    <recommendedName>
        <fullName evidence="2">GH16 domain-containing protein</fullName>
    </recommendedName>
</protein>
<sequence length="812" mass="88948">MNIELKKVKWAEGNAPGSPQTLSLSYRKQDAPDNADSYTLVTDSLFVLTNGTVVNPVTIKGLDNNTPYVFRLTNANVFGGKLDVVYNTPNELVFAPAGNEYMPNSRIDGVKTEGSFYTGMVPPDGIAFYSVENDFRDLLGSHSNLQVAGNAILKKALGYTGMYIDCQTDKMFVPDLNIPAIVTNNASYNYGLGVYFYVASADLGTSGTWPLLSSMDASGNGLLVYVDNTSKKVVFQHKYNSSTVTVTAIGTVVPDSWNNVLVGHYANPNSNPNNPTSLYYNYLNGNTITNTVTNAAIFFPTLSAASPLTVGAASVGTGYNGKGIFRNLYVAGLVSPFTDGTFYNLSAPVGYLQSTGNTASILAIPHENLIAVNENKISFTLPQTLPAGGYNFYVMNNYETTAPVKIYVNAVTKAGSAYDIDFTQPTETYDPVDAFQSEYNALGENRDGGADGGVVPQNVYFKDGLLTLEAHGDWYNGLVQGLDTNGTTKKHEVPGDPLLGESWKTRVGAAVTSKKYYGYGRFIVEAKLPKLTGVSPFFRLYHHATARFQDPYYQTALSNGLHGQGSTLDPEGFYVREKNEFGMELPANNAVYIFNTMSELLQATYLYPYAGLKVIIQNDTDVVNGTWQLNTPASPKLATSWTKFSNDVQYLKQPRRDQLKIINSKGELGEGVGFTLNPVSVPNMEEFLEMRASIGKDVWDDAYHEFRMDWYANRVEYYIDGVLIQTNNSFVPDIAGRFSFGLSFPSAPLANSPWLTDPEKLSAGPAAWHHQTMTVKRVAFTPFTDTVAGGTNRLIGETEPFEGLYRFPYVPM</sequence>
<dbReference type="RefSeq" id="WP_116856357.1">
    <property type="nucleotide sequence ID" value="NZ_QTJV01000010.1"/>
</dbReference>